<dbReference type="AlphaFoldDB" id="A0A0E9RMU5"/>
<evidence type="ECO:0000313" key="1">
    <source>
        <dbReference type="EMBL" id="JAH30476.1"/>
    </source>
</evidence>
<sequence>MPLPHPTTEIIIASKNNSTKMKYLRKGFKENLHVRS</sequence>
<reference evidence="1" key="2">
    <citation type="journal article" date="2015" name="Fish Shellfish Immunol.">
        <title>Early steps in the European eel (Anguilla anguilla)-Vibrio vulnificus interaction in the gills: Role of the RtxA13 toxin.</title>
        <authorList>
            <person name="Callol A."/>
            <person name="Pajuelo D."/>
            <person name="Ebbesson L."/>
            <person name="Teles M."/>
            <person name="MacKenzie S."/>
            <person name="Amaro C."/>
        </authorList>
    </citation>
    <scope>NUCLEOTIDE SEQUENCE</scope>
</reference>
<organism evidence="1">
    <name type="scientific">Anguilla anguilla</name>
    <name type="common">European freshwater eel</name>
    <name type="synonym">Muraena anguilla</name>
    <dbReference type="NCBI Taxonomy" id="7936"/>
    <lineage>
        <taxon>Eukaryota</taxon>
        <taxon>Metazoa</taxon>
        <taxon>Chordata</taxon>
        <taxon>Craniata</taxon>
        <taxon>Vertebrata</taxon>
        <taxon>Euteleostomi</taxon>
        <taxon>Actinopterygii</taxon>
        <taxon>Neopterygii</taxon>
        <taxon>Teleostei</taxon>
        <taxon>Anguilliformes</taxon>
        <taxon>Anguillidae</taxon>
        <taxon>Anguilla</taxon>
    </lineage>
</organism>
<protein>
    <submittedName>
        <fullName evidence="1">Uncharacterized protein</fullName>
    </submittedName>
</protein>
<accession>A0A0E9RMU5</accession>
<dbReference type="EMBL" id="GBXM01078101">
    <property type="protein sequence ID" value="JAH30476.1"/>
    <property type="molecule type" value="Transcribed_RNA"/>
</dbReference>
<name>A0A0E9RMU5_ANGAN</name>
<reference evidence="1" key="1">
    <citation type="submission" date="2014-11" db="EMBL/GenBank/DDBJ databases">
        <authorList>
            <person name="Amaro Gonzalez C."/>
        </authorList>
    </citation>
    <scope>NUCLEOTIDE SEQUENCE</scope>
</reference>
<proteinExistence type="predicted"/>